<keyword evidence="2" id="KW-0812">Transmembrane</keyword>
<dbReference type="Proteomes" id="UP000886653">
    <property type="component" value="Unassembled WGS sequence"/>
</dbReference>
<keyword evidence="4" id="KW-1185">Reference proteome</keyword>
<proteinExistence type="predicted"/>
<evidence type="ECO:0000313" key="3">
    <source>
        <dbReference type="EMBL" id="KAG0148150.1"/>
    </source>
</evidence>
<dbReference type="EMBL" id="MU167240">
    <property type="protein sequence ID" value="KAG0148150.1"/>
    <property type="molecule type" value="Genomic_DNA"/>
</dbReference>
<organism evidence="3 4">
    <name type="scientific">Cronartium quercuum f. sp. fusiforme G11</name>
    <dbReference type="NCBI Taxonomy" id="708437"/>
    <lineage>
        <taxon>Eukaryota</taxon>
        <taxon>Fungi</taxon>
        <taxon>Dikarya</taxon>
        <taxon>Basidiomycota</taxon>
        <taxon>Pucciniomycotina</taxon>
        <taxon>Pucciniomycetes</taxon>
        <taxon>Pucciniales</taxon>
        <taxon>Coleosporiaceae</taxon>
        <taxon>Cronartium</taxon>
    </lineage>
</organism>
<protein>
    <submittedName>
        <fullName evidence="3">Uncharacterized protein</fullName>
    </submittedName>
</protein>
<feature type="region of interest" description="Disordered" evidence="1">
    <location>
        <begin position="1"/>
        <end position="20"/>
    </location>
</feature>
<keyword evidence="2" id="KW-0472">Membrane</keyword>
<evidence type="ECO:0000256" key="2">
    <source>
        <dbReference type="SAM" id="Phobius"/>
    </source>
</evidence>
<reference evidence="3" key="1">
    <citation type="submission" date="2013-11" db="EMBL/GenBank/DDBJ databases">
        <title>Genome sequence of the fusiform rust pathogen reveals effectors for host alternation and coevolution with pine.</title>
        <authorList>
            <consortium name="DOE Joint Genome Institute"/>
            <person name="Smith K."/>
            <person name="Pendleton A."/>
            <person name="Kubisiak T."/>
            <person name="Anderson C."/>
            <person name="Salamov A."/>
            <person name="Aerts A."/>
            <person name="Riley R."/>
            <person name="Clum A."/>
            <person name="Lindquist E."/>
            <person name="Ence D."/>
            <person name="Campbell M."/>
            <person name="Kronenberg Z."/>
            <person name="Feau N."/>
            <person name="Dhillon B."/>
            <person name="Hamelin R."/>
            <person name="Burleigh J."/>
            <person name="Smith J."/>
            <person name="Yandell M."/>
            <person name="Nelson C."/>
            <person name="Grigoriev I."/>
            <person name="Davis J."/>
        </authorList>
    </citation>
    <scope>NUCLEOTIDE SEQUENCE</scope>
    <source>
        <strain evidence="3">G11</strain>
    </source>
</reference>
<evidence type="ECO:0000256" key="1">
    <source>
        <dbReference type="SAM" id="MobiDB-lite"/>
    </source>
</evidence>
<comment type="caution">
    <text evidence="3">The sequence shown here is derived from an EMBL/GenBank/DDBJ whole genome shotgun (WGS) entry which is preliminary data.</text>
</comment>
<feature type="transmembrane region" description="Helical" evidence="2">
    <location>
        <begin position="35"/>
        <end position="54"/>
    </location>
</feature>
<sequence>MHMTVHVTLPRPNRKSGRPQSVSFGWSKTSSTGEFFWFLIQSLYTSIYFHHAFLRSAGPIKITRKFPTWIPFPNLICMPSNKGGFLRNTPVQLASNILSKIRARLLKK</sequence>
<evidence type="ECO:0000313" key="4">
    <source>
        <dbReference type="Proteomes" id="UP000886653"/>
    </source>
</evidence>
<keyword evidence="2" id="KW-1133">Transmembrane helix</keyword>
<name>A0A9P6TDX3_9BASI</name>
<gene>
    <name evidence="3" type="ORF">CROQUDRAFT_90689</name>
</gene>
<accession>A0A9P6TDX3</accession>
<dbReference type="AlphaFoldDB" id="A0A9P6TDX3"/>